<organism evidence="3 4">
    <name type="scientific">Frateuria terrea</name>
    <dbReference type="NCBI Taxonomy" id="529704"/>
    <lineage>
        <taxon>Bacteria</taxon>
        <taxon>Pseudomonadati</taxon>
        <taxon>Pseudomonadota</taxon>
        <taxon>Gammaproteobacteria</taxon>
        <taxon>Lysobacterales</taxon>
        <taxon>Rhodanobacteraceae</taxon>
        <taxon>Frateuria</taxon>
    </lineage>
</organism>
<reference evidence="3 4" key="1">
    <citation type="submission" date="2016-10" db="EMBL/GenBank/DDBJ databases">
        <authorList>
            <person name="de Groot N.N."/>
        </authorList>
    </citation>
    <scope>NUCLEOTIDE SEQUENCE [LARGE SCALE GENOMIC DNA]</scope>
    <source>
        <strain evidence="3 4">DSM 26515</strain>
    </source>
</reference>
<feature type="region of interest" description="Disordered" evidence="1">
    <location>
        <begin position="101"/>
        <end position="120"/>
    </location>
</feature>
<keyword evidence="4" id="KW-1185">Reference proteome</keyword>
<dbReference type="AlphaFoldDB" id="A0A1H6U1D4"/>
<evidence type="ECO:0000313" key="3">
    <source>
        <dbReference type="EMBL" id="SEI83367.1"/>
    </source>
</evidence>
<dbReference type="STRING" id="529704.SAMN02927913_1975"/>
<protein>
    <submittedName>
        <fullName evidence="3">Uncharacterized protein</fullName>
    </submittedName>
</protein>
<evidence type="ECO:0000256" key="1">
    <source>
        <dbReference type="SAM" id="MobiDB-lite"/>
    </source>
</evidence>
<accession>A0A1H6U1D4</accession>
<keyword evidence="2" id="KW-0732">Signal</keyword>
<sequence length="120" mass="12876">MKKAILKGLLLGGLLTCSAGAVARGYYEFIPYYGNDPFLFCTLGVPTDCWAPISAPTGTFAVTNYYCFNAVSAAQFARVCPHAFIPEASVQPRHGARRFTPPGYAPAWSHVEPAAGTRNS</sequence>
<feature type="signal peptide" evidence="2">
    <location>
        <begin position="1"/>
        <end position="23"/>
    </location>
</feature>
<name>A0A1H6U1D4_9GAMM</name>
<dbReference type="EMBL" id="FNYC01000003">
    <property type="protein sequence ID" value="SEI83367.1"/>
    <property type="molecule type" value="Genomic_DNA"/>
</dbReference>
<feature type="chain" id="PRO_5011604952" evidence="2">
    <location>
        <begin position="24"/>
        <end position="120"/>
    </location>
</feature>
<dbReference type="Proteomes" id="UP000199420">
    <property type="component" value="Unassembled WGS sequence"/>
</dbReference>
<gene>
    <name evidence="3" type="ORF">SAMN04487997_1749</name>
</gene>
<proteinExistence type="predicted"/>
<dbReference type="RefSeq" id="WP_091336370.1">
    <property type="nucleotide sequence ID" value="NZ_FNYC01000003.1"/>
</dbReference>
<dbReference type="OrthoDB" id="5958665at2"/>
<evidence type="ECO:0000313" key="4">
    <source>
        <dbReference type="Proteomes" id="UP000199420"/>
    </source>
</evidence>
<evidence type="ECO:0000256" key="2">
    <source>
        <dbReference type="SAM" id="SignalP"/>
    </source>
</evidence>